<organism evidence="3 4">
    <name type="scientific">Plastoroseomonas arctica</name>
    <dbReference type="NCBI Taxonomy" id="1509237"/>
    <lineage>
        <taxon>Bacteria</taxon>
        <taxon>Pseudomonadati</taxon>
        <taxon>Pseudomonadota</taxon>
        <taxon>Alphaproteobacteria</taxon>
        <taxon>Acetobacterales</taxon>
        <taxon>Acetobacteraceae</taxon>
        <taxon>Plastoroseomonas</taxon>
    </lineage>
</organism>
<dbReference type="Gene3D" id="3.40.50.1820">
    <property type="entry name" value="alpha/beta hydrolase"/>
    <property type="match status" value="1"/>
</dbReference>
<dbReference type="GO" id="GO:0016787">
    <property type="term" value="F:hydrolase activity"/>
    <property type="evidence" value="ECO:0007669"/>
    <property type="project" value="UniProtKB-KW"/>
</dbReference>
<dbReference type="InterPro" id="IPR029058">
    <property type="entry name" value="AB_hydrolase_fold"/>
</dbReference>
<comment type="caution">
    <text evidence="3">The sequence shown here is derived from an EMBL/GenBank/DDBJ whole genome shotgun (WGS) entry which is preliminary data.</text>
</comment>
<feature type="domain" description="AB hydrolase-1" evidence="2">
    <location>
        <begin position="151"/>
        <end position="385"/>
    </location>
</feature>
<feature type="signal peptide" evidence="1">
    <location>
        <begin position="1"/>
        <end position="22"/>
    </location>
</feature>
<accession>A0AAF1KMK1</accession>
<dbReference type="AlphaFoldDB" id="A0AAF1KMK1"/>
<feature type="chain" id="PRO_5042187300" evidence="1">
    <location>
        <begin position="23"/>
        <end position="412"/>
    </location>
</feature>
<proteinExistence type="predicted"/>
<dbReference type="InterPro" id="IPR051321">
    <property type="entry name" value="PHA/PHB_synthase"/>
</dbReference>
<evidence type="ECO:0000313" key="4">
    <source>
        <dbReference type="Proteomes" id="UP001196068"/>
    </source>
</evidence>
<dbReference type="Pfam" id="PF00561">
    <property type="entry name" value="Abhydrolase_1"/>
    <property type="match status" value="1"/>
</dbReference>
<dbReference type="Proteomes" id="UP001196068">
    <property type="component" value="Unassembled WGS sequence"/>
</dbReference>
<dbReference type="PANTHER" id="PTHR36837">
    <property type="entry name" value="POLY(3-HYDROXYALKANOATE) POLYMERASE SUBUNIT PHAC"/>
    <property type="match status" value="1"/>
</dbReference>
<dbReference type="SUPFAM" id="SSF53474">
    <property type="entry name" value="alpha/beta-Hydrolases"/>
    <property type="match status" value="1"/>
</dbReference>
<dbReference type="RefSeq" id="WP_211874499.1">
    <property type="nucleotide sequence ID" value="NZ_JAAEDH010000011.1"/>
</dbReference>
<dbReference type="InterPro" id="IPR000073">
    <property type="entry name" value="AB_hydrolase_1"/>
</dbReference>
<evidence type="ECO:0000256" key="1">
    <source>
        <dbReference type="SAM" id="SignalP"/>
    </source>
</evidence>
<evidence type="ECO:0000259" key="2">
    <source>
        <dbReference type="Pfam" id="PF00561"/>
    </source>
</evidence>
<keyword evidence="4" id="KW-1185">Reference proteome</keyword>
<gene>
    <name evidence="3" type="ORF">GXW79_11290</name>
</gene>
<reference evidence="3" key="1">
    <citation type="submission" date="2020-01" db="EMBL/GenBank/DDBJ databases">
        <authorList>
            <person name="Rat A."/>
        </authorList>
    </citation>
    <scope>NUCLEOTIDE SEQUENCE</scope>
    <source>
        <strain evidence="3">LMG 28251</strain>
    </source>
</reference>
<sequence>MLRRGPRPLPFHLGLSTMRAMAATLSLPQGERAKQPCWSASPPWNSAWPLSKSGQAEAKRIAQALSATGQPPEALAAAVRRRLVAEHGALLAGIRAYRAAEIPAALEPMPCLWHAGSSRVTDYVGAGPTALFVPSLINRAHILDLAPGQSMLRHLAGQGMRPLLLDWGVPGDAERGFTLTDYTLRLAAALEALPGPVVLVGYCMGGLIALAAAQHRPERVAALALLATPWDFAATLAAGQATARLLALLEPILALEDVLPVDAIQLLFAVNEPFGVGEKYRAFAGLDPRTPRAAAFVAMEDWLNDGVPLAAAVARECLGGWYGENTPMRGLWRVAGQAVRPQDWRGPAFLAIPHRDRIVPPASALALASLMPGATVHEAAAGHVGMVAGTKAEAALWTPLAEWIAGLHPLPL</sequence>
<keyword evidence="1" id="KW-0732">Signal</keyword>
<name>A0AAF1KMK1_9PROT</name>
<keyword evidence="3" id="KW-0378">Hydrolase</keyword>
<dbReference type="PANTHER" id="PTHR36837:SF2">
    <property type="entry name" value="POLY(3-HYDROXYALKANOATE) POLYMERASE SUBUNIT PHAC"/>
    <property type="match status" value="1"/>
</dbReference>
<evidence type="ECO:0000313" key="3">
    <source>
        <dbReference type="EMBL" id="MBR0655664.1"/>
    </source>
</evidence>
<protein>
    <submittedName>
        <fullName evidence="3">Alpha/beta hydrolase</fullName>
    </submittedName>
</protein>
<reference evidence="3" key="2">
    <citation type="journal article" date="2021" name="Syst. Appl. Microbiol.">
        <title>Roseomonas hellenica sp. nov., isolated from roots of wild-growing Alkanna tinctoria.</title>
        <authorList>
            <person name="Rat A."/>
            <person name="Naranjo H.D."/>
            <person name="Lebbe L."/>
            <person name="Cnockaert M."/>
            <person name="Krigas N."/>
            <person name="Grigoriadou K."/>
            <person name="Maloupa E."/>
            <person name="Willems A."/>
        </authorList>
    </citation>
    <scope>NUCLEOTIDE SEQUENCE</scope>
    <source>
        <strain evidence="3">LMG 28251</strain>
    </source>
</reference>
<dbReference type="EMBL" id="JAAEDH010000011">
    <property type="protein sequence ID" value="MBR0655664.1"/>
    <property type="molecule type" value="Genomic_DNA"/>
</dbReference>